<accession>A0A502CD90</accession>
<gene>
    <name evidence="2" type="ORF">EAH84_12885</name>
</gene>
<evidence type="ECO:0000313" key="3">
    <source>
        <dbReference type="Proteomes" id="UP000318413"/>
    </source>
</evidence>
<feature type="compositionally biased region" description="Basic residues" evidence="1">
    <location>
        <begin position="16"/>
        <end position="32"/>
    </location>
</feature>
<protein>
    <submittedName>
        <fullName evidence="2">Uncharacterized protein</fullName>
    </submittedName>
</protein>
<name>A0A502CD90_9SPHN</name>
<sequence>MRGGGLRAHLREGGTRCRHRGGGSYRQHHTHRISPVGHGISTHRYKGPFRDRSPIPTGSSRSRAGAAANRVSP</sequence>
<keyword evidence="3" id="KW-1185">Reference proteome</keyword>
<feature type="region of interest" description="Disordered" evidence="1">
    <location>
        <begin position="1"/>
        <end position="73"/>
    </location>
</feature>
<proteinExistence type="predicted"/>
<evidence type="ECO:0000256" key="1">
    <source>
        <dbReference type="SAM" id="MobiDB-lite"/>
    </source>
</evidence>
<feature type="compositionally biased region" description="Low complexity" evidence="1">
    <location>
        <begin position="58"/>
        <end position="73"/>
    </location>
</feature>
<organism evidence="2 3">
    <name type="scientific">Sphingomonas oligophenolica</name>
    <dbReference type="NCBI Taxonomy" id="301154"/>
    <lineage>
        <taxon>Bacteria</taxon>
        <taxon>Pseudomonadati</taxon>
        <taxon>Pseudomonadota</taxon>
        <taxon>Alphaproteobacteria</taxon>
        <taxon>Sphingomonadales</taxon>
        <taxon>Sphingomonadaceae</taxon>
        <taxon>Sphingomonas</taxon>
    </lineage>
</organism>
<dbReference type="Proteomes" id="UP000318413">
    <property type="component" value="Unassembled WGS sequence"/>
</dbReference>
<comment type="caution">
    <text evidence="2">The sequence shown here is derived from an EMBL/GenBank/DDBJ whole genome shotgun (WGS) entry which is preliminary data.</text>
</comment>
<reference evidence="2 3" key="1">
    <citation type="journal article" date="2019" name="Environ. Microbiol.">
        <title>Species interactions and distinct microbial communities in high Arctic permafrost affected cryosols are associated with the CH4 and CO2 gas fluxes.</title>
        <authorList>
            <person name="Altshuler I."/>
            <person name="Hamel J."/>
            <person name="Turney S."/>
            <person name="Magnuson E."/>
            <person name="Levesque R."/>
            <person name="Greer C."/>
            <person name="Whyte L.G."/>
        </authorList>
    </citation>
    <scope>NUCLEOTIDE SEQUENCE [LARGE SCALE GENOMIC DNA]</scope>
    <source>
        <strain evidence="2 3">S5.1</strain>
    </source>
</reference>
<dbReference type="EMBL" id="RCZK01000012">
    <property type="protein sequence ID" value="TPG09999.1"/>
    <property type="molecule type" value="Genomic_DNA"/>
</dbReference>
<evidence type="ECO:0000313" key="2">
    <source>
        <dbReference type="EMBL" id="TPG09999.1"/>
    </source>
</evidence>
<dbReference type="AlphaFoldDB" id="A0A502CD90"/>